<reference evidence="4 5" key="1">
    <citation type="submission" date="2013-03" db="EMBL/GenBank/DDBJ databases">
        <title>The Genome Sequence of Phialophora europaea CBS 101466.</title>
        <authorList>
            <consortium name="The Broad Institute Genomics Platform"/>
            <person name="Cuomo C."/>
            <person name="de Hoog S."/>
            <person name="Gorbushina A."/>
            <person name="Walker B."/>
            <person name="Young S.K."/>
            <person name="Zeng Q."/>
            <person name="Gargeya S."/>
            <person name="Fitzgerald M."/>
            <person name="Haas B."/>
            <person name="Abouelleil A."/>
            <person name="Allen A.W."/>
            <person name="Alvarado L."/>
            <person name="Arachchi H.M."/>
            <person name="Berlin A.M."/>
            <person name="Chapman S.B."/>
            <person name="Gainer-Dewar J."/>
            <person name="Goldberg J."/>
            <person name="Griggs A."/>
            <person name="Gujja S."/>
            <person name="Hansen M."/>
            <person name="Howarth C."/>
            <person name="Imamovic A."/>
            <person name="Ireland A."/>
            <person name="Larimer J."/>
            <person name="McCowan C."/>
            <person name="Murphy C."/>
            <person name="Pearson M."/>
            <person name="Poon T.W."/>
            <person name="Priest M."/>
            <person name="Roberts A."/>
            <person name="Saif S."/>
            <person name="Shea T."/>
            <person name="Sisk P."/>
            <person name="Sykes S."/>
            <person name="Wortman J."/>
            <person name="Nusbaum C."/>
            <person name="Birren B."/>
        </authorList>
    </citation>
    <scope>NUCLEOTIDE SEQUENCE [LARGE SCALE GENOMIC DNA]</scope>
    <source>
        <strain evidence="4 5">CBS 101466</strain>
    </source>
</reference>
<dbReference type="VEuPathDB" id="FungiDB:HMPREF1541_01961"/>
<dbReference type="PANTHER" id="PTHR47435">
    <property type="entry name" value="KELCH REPEAT PROTEIN (AFU_ORTHOLOGUE AFUA_5G12780)"/>
    <property type="match status" value="1"/>
</dbReference>
<evidence type="ECO:0000313" key="5">
    <source>
        <dbReference type="Proteomes" id="UP000030752"/>
    </source>
</evidence>
<dbReference type="GeneID" id="19969300"/>
<evidence type="ECO:0000313" key="4">
    <source>
        <dbReference type="EMBL" id="ETN42803.1"/>
    </source>
</evidence>
<dbReference type="STRING" id="1220924.W2S424"/>
<sequence>MAEAAAAFYTVETAVEGAAVGAVAVAKSTVPVVVRFNKIKSPSQALGRSSHSLNYHRGRAYIFGGDTENGSADNAMHILTLPSDLELSDTDYQLVDAAPAPERPLAPYKDNTSATSAGSSSSNLVPVARAAHASTTIDSNIFIFGGRSAKSPGDNGQTSLIDEQGTVHVYSTVDNKWITLIPQLSMCTSGVPEPRTYASMTSSPHPRPEGNIATTSEAYGTLFLHGGYNNAGTLLRDTWAFDVTSRAWSKWPTLPEPGIEDVAGDGRIYCTESRLWRVGDGFGKMSYLEVSRDIANDASGKSEIGVTPKTGHWTTLSFGSTAEAREHEKSPSSKGPTTRADDLPIPRKGAGFLPVTTGAGREFMLYFMGADAPGSTVPDIWTFQIASDKGSAAGLKDRIRTAFGSATGEHRWARCDVVQASKSEGDLERPEGLGDFAADAWADFGGGAAVIWGGKSANGETKNEGWVLTVD</sequence>
<evidence type="ECO:0000256" key="2">
    <source>
        <dbReference type="ARBA" id="ARBA00023004"/>
    </source>
</evidence>
<proteinExistence type="predicted"/>
<dbReference type="OrthoDB" id="10250130at2759"/>
<accession>W2S424</accession>
<evidence type="ECO:0000256" key="3">
    <source>
        <dbReference type="SAM" id="MobiDB-lite"/>
    </source>
</evidence>
<keyword evidence="5" id="KW-1185">Reference proteome</keyword>
<dbReference type="SUPFAM" id="SSF117281">
    <property type="entry name" value="Kelch motif"/>
    <property type="match status" value="1"/>
</dbReference>
<dbReference type="eggNOG" id="KOG0379">
    <property type="taxonomic scope" value="Eukaryota"/>
</dbReference>
<keyword evidence="1" id="KW-0677">Repeat</keyword>
<dbReference type="InParanoid" id="W2S424"/>
<dbReference type="RefSeq" id="XP_008714539.1">
    <property type="nucleotide sequence ID" value="XM_008716317.1"/>
</dbReference>
<evidence type="ECO:0000256" key="1">
    <source>
        <dbReference type="ARBA" id="ARBA00022737"/>
    </source>
</evidence>
<gene>
    <name evidence="4" type="ORF">HMPREF1541_01961</name>
</gene>
<dbReference type="AlphaFoldDB" id="W2S424"/>
<dbReference type="GO" id="GO:0019760">
    <property type="term" value="P:glucosinolate metabolic process"/>
    <property type="evidence" value="ECO:0007669"/>
    <property type="project" value="UniProtKB-ARBA"/>
</dbReference>
<feature type="compositionally biased region" description="Low complexity" evidence="3">
    <location>
        <begin position="112"/>
        <end position="122"/>
    </location>
</feature>
<dbReference type="Pfam" id="PF24681">
    <property type="entry name" value="Kelch_KLHDC2_KLHL20_DRC7"/>
    <property type="match status" value="1"/>
</dbReference>
<dbReference type="InterPro" id="IPR015915">
    <property type="entry name" value="Kelch-typ_b-propeller"/>
</dbReference>
<name>W2S424_CYPE1</name>
<evidence type="ECO:0008006" key="6">
    <source>
        <dbReference type="Google" id="ProtNLM"/>
    </source>
</evidence>
<feature type="region of interest" description="Disordered" evidence="3">
    <location>
        <begin position="99"/>
        <end position="124"/>
    </location>
</feature>
<dbReference type="Proteomes" id="UP000030752">
    <property type="component" value="Unassembled WGS sequence"/>
</dbReference>
<dbReference type="PANTHER" id="PTHR47435:SF4">
    <property type="entry name" value="KELCH REPEAT PROTEIN (AFU_ORTHOLOGUE AFUA_5G12780)"/>
    <property type="match status" value="1"/>
</dbReference>
<dbReference type="EMBL" id="KB822718">
    <property type="protein sequence ID" value="ETN42803.1"/>
    <property type="molecule type" value="Genomic_DNA"/>
</dbReference>
<dbReference type="HOGENOM" id="CLU_540823_0_0_1"/>
<protein>
    <recommendedName>
        <fullName evidence="6">Galactose oxidase</fullName>
    </recommendedName>
</protein>
<dbReference type="Gene3D" id="2.120.10.80">
    <property type="entry name" value="Kelch-type beta propeller"/>
    <property type="match status" value="2"/>
</dbReference>
<keyword evidence="2" id="KW-0408">Iron</keyword>
<feature type="region of interest" description="Disordered" evidence="3">
    <location>
        <begin position="318"/>
        <end position="348"/>
    </location>
</feature>
<organism evidence="4 5">
    <name type="scientific">Cyphellophora europaea (strain CBS 101466)</name>
    <name type="common">Phialophora europaea</name>
    <dbReference type="NCBI Taxonomy" id="1220924"/>
    <lineage>
        <taxon>Eukaryota</taxon>
        <taxon>Fungi</taxon>
        <taxon>Dikarya</taxon>
        <taxon>Ascomycota</taxon>
        <taxon>Pezizomycotina</taxon>
        <taxon>Eurotiomycetes</taxon>
        <taxon>Chaetothyriomycetidae</taxon>
        <taxon>Chaetothyriales</taxon>
        <taxon>Cyphellophoraceae</taxon>
        <taxon>Cyphellophora</taxon>
    </lineage>
</organism>